<sequence>MGLQPRPKPSYAVITKCYAYYKIFSDYNGFRGWHNILKLLNGKTENLPVPGF</sequence>
<dbReference type="AlphaFoldDB" id="A0A975GTW3"/>
<accession>A0A975GTW3</accession>
<evidence type="ECO:0000313" key="2">
    <source>
        <dbReference type="Proteomes" id="UP000663722"/>
    </source>
</evidence>
<protein>
    <submittedName>
        <fullName evidence="1">Uncharacterized protein</fullName>
    </submittedName>
</protein>
<dbReference type="Proteomes" id="UP000663722">
    <property type="component" value="Chromosome"/>
</dbReference>
<evidence type="ECO:0000313" key="1">
    <source>
        <dbReference type="EMBL" id="QTA92548.1"/>
    </source>
</evidence>
<gene>
    <name evidence="1" type="ORF">dnm_086310</name>
</gene>
<organism evidence="1 2">
    <name type="scientific">Desulfonema magnum</name>
    <dbReference type="NCBI Taxonomy" id="45655"/>
    <lineage>
        <taxon>Bacteria</taxon>
        <taxon>Pseudomonadati</taxon>
        <taxon>Thermodesulfobacteriota</taxon>
        <taxon>Desulfobacteria</taxon>
        <taxon>Desulfobacterales</taxon>
        <taxon>Desulfococcaceae</taxon>
        <taxon>Desulfonema</taxon>
    </lineage>
</organism>
<keyword evidence="2" id="KW-1185">Reference proteome</keyword>
<dbReference type="KEGG" id="dmm:dnm_086310"/>
<reference evidence="1" key="1">
    <citation type="journal article" date="2021" name="Microb. Physiol.">
        <title>Proteogenomic Insights into the Physiology of Marine, Sulfate-Reducing, Filamentous Desulfonema limicola and Desulfonema magnum.</title>
        <authorList>
            <person name="Schnaars V."/>
            <person name="Wohlbrand L."/>
            <person name="Scheve S."/>
            <person name="Hinrichs C."/>
            <person name="Reinhardt R."/>
            <person name="Rabus R."/>
        </authorList>
    </citation>
    <scope>NUCLEOTIDE SEQUENCE</scope>
    <source>
        <strain evidence="1">4be13</strain>
    </source>
</reference>
<name>A0A975GTW3_9BACT</name>
<dbReference type="EMBL" id="CP061800">
    <property type="protein sequence ID" value="QTA92548.1"/>
    <property type="molecule type" value="Genomic_DNA"/>
</dbReference>
<proteinExistence type="predicted"/>